<sequence length="50" mass="5413">MRPGAGVLVAPDQCDVCSETRGGRDGEADRIRFLLLLVKKNGGWTRLTLA</sequence>
<dbReference type="InParanoid" id="A0A218YW08"/>
<organism evidence="1 2">
    <name type="scientific">Diplocarpon coronariae</name>
    <dbReference type="NCBI Taxonomy" id="2795749"/>
    <lineage>
        <taxon>Eukaryota</taxon>
        <taxon>Fungi</taxon>
        <taxon>Dikarya</taxon>
        <taxon>Ascomycota</taxon>
        <taxon>Pezizomycotina</taxon>
        <taxon>Leotiomycetes</taxon>
        <taxon>Helotiales</taxon>
        <taxon>Drepanopezizaceae</taxon>
        <taxon>Diplocarpon</taxon>
    </lineage>
</organism>
<name>A0A218YW08_9HELO</name>
<evidence type="ECO:0000313" key="1">
    <source>
        <dbReference type="EMBL" id="OWO99555.1"/>
    </source>
</evidence>
<evidence type="ECO:0000313" key="2">
    <source>
        <dbReference type="Proteomes" id="UP000242519"/>
    </source>
</evidence>
<dbReference type="EMBL" id="MZNU01000348">
    <property type="protein sequence ID" value="OWO99555.1"/>
    <property type="molecule type" value="Genomic_DNA"/>
</dbReference>
<dbReference type="AlphaFoldDB" id="A0A218YW08"/>
<gene>
    <name evidence="1" type="ORF">B2J93_2600</name>
</gene>
<protein>
    <submittedName>
        <fullName evidence="1">Uncharacterized protein</fullName>
    </submittedName>
</protein>
<keyword evidence="2" id="KW-1185">Reference proteome</keyword>
<accession>A0A218YW08</accession>
<reference evidence="1 2" key="1">
    <citation type="submission" date="2017-04" db="EMBL/GenBank/DDBJ databases">
        <title>Draft genome sequence of Marssonina coronaria NL1: causal agent of apple blotch.</title>
        <authorList>
            <person name="Cheng Q."/>
        </authorList>
    </citation>
    <scope>NUCLEOTIDE SEQUENCE [LARGE SCALE GENOMIC DNA]</scope>
    <source>
        <strain evidence="1 2">NL1</strain>
    </source>
</reference>
<proteinExistence type="predicted"/>
<dbReference type="Proteomes" id="UP000242519">
    <property type="component" value="Unassembled WGS sequence"/>
</dbReference>
<comment type="caution">
    <text evidence="1">The sequence shown here is derived from an EMBL/GenBank/DDBJ whole genome shotgun (WGS) entry which is preliminary data.</text>
</comment>